<keyword evidence="4 9" id="KW-0547">Nucleotide-binding</keyword>
<comment type="caution">
    <text evidence="9">Lacks conserved residue(s) required for the propagation of feature annotation.</text>
</comment>
<dbReference type="KEGG" id="mgj:MGM1_0130"/>
<dbReference type="SUPFAM" id="SSF52374">
    <property type="entry name" value="Nucleotidylyl transferase"/>
    <property type="match status" value="1"/>
</dbReference>
<comment type="subunit">
    <text evidence="9">Homohexamer.</text>
</comment>
<feature type="domain" description="Cytidyltransferase-like" evidence="10">
    <location>
        <begin position="5"/>
        <end position="135"/>
    </location>
</feature>
<comment type="function">
    <text evidence="9">Reversibly transfers an adenylyl group from ATP to 4'-phosphopantetheine, yielding dephospho-CoA (dPCoA) and pyrophosphate.</text>
</comment>
<feature type="binding site" evidence="9">
    <location>
        <position position="9"/>
    </location>
    <ligand>
        <name>substrate</name>
    </ligand>
</feature>
<feature type="site" description="Transition state stabilizer" evidence="9">
    <location>
        <position position="17"/>
    </location>
</feature>
<dbReference type="STRING" id="1318617.MGM1_0130"/>
<comment type="similarity">
    <text evidence="9">Belongs to the bacterial CoaD family.</text>
</comment>
<dbReference type="GO" id="GO:0005737">
    <property type="term" value="C:cytoplasm"/>
    <property type="evidence" value="ECO:0007669"/>
    <property type="project" value="UniProtKB-SubCell"/>
</dbReference>
<feature type="binding site" evidence="9">
    <location>
        <begin position="125"/>
        <end position="131"/>
    </location>
    <ligand>
        <name>ATP</name>
        <dbReference type="ChEBI" id="CHEBI:30616"/>
    </ligand>
</feature>
<feature type="binding site" evidence="9">
    <location>
        <position position="89"/>
    </location>
    <ligand>
        <name>substrate</name>
    </ligand>
</feature>
<dbReference type="GO" id="GO:0005524">
    <property type="term" value="F:ATP binding"/>
    <property type="evidence" value="ECO:0007669"/>
    <property type="project" value="UniProtKB-KW"/>
</dbReference>
<evidence type="ECO:0000256" key="8">
    <source>
        <dbReference type="ARBA" id="ARBA00029346"/>
    </source>
</evidence>
<keyword evidence="2 9" id="KW-0808">Transferase</keyword>
<keyword evidence="12" id="KW-1185">Reference proteome</keyword>
<evidence type="ECO:0000256" key="3">
    <source>
        <dbReference type="ARBA" id="ARBA00022695"/>
    </source>
</evidence>
<evidence type="ECO:0000256" key="7">
    <source>
        <dbReference type="ARBA" id="ARBA00022993"/>
    </source>
</evidence>
<reference evidence="11 12" key="1">
    <citation type="journal article" date="2014" name="PLoS ONE">
        <title>An emerging Mycoplasma associated with trichomoniasis, vaginal infection and disease.</title>
        <authorList>
            <consortium name="Vaginal Microbiome Consortium"/>
            <person name="Fettweis J.M."/>
            <person name="Serrano M.G."/>
            <person name="Huang B."/>
            <person name="Brooks J.P."/>
            <person name="Glascock A.L."/>
            <person name="Sheth N.U."/>
            <person name="Strauss J.F.III."/>
            <person name="Jefferson K.K."/>
            <person name="Buck G.A."/>
        </authorList>
    </citation>
    <scope>NUCLEOTIDE SEQUENCE [LARGE SCALE GENOMIC DNA]</scope>
    <source>
        <strain evidence="11 12">VCU_M1</strain>
    </source>
</reference>
<evidence type="ECO:0000313" key="11">
    <source>
        <dbReference type="EMBL" id="AIV03400.1"/>
    </source>
</evidence>
<gene>
    <name evidence="9 11" type="primary">coaD</name>
    <name evidence="11" type="ORF">MGM1_0130</name>
</gene>
<keyword evidence="6 9" id="KW-0460">Magnesium</keyword>
<dbReference type="PRINTS" id="PR01020">
    <property type="entry name" value="LPSBIOSNTHSS"/>
</dbReference>
<evidence type="ECO:0000256" key="6">
    <source>
        <dbReference type="ARBA" id="ARBA00022842"/>
    </source>
</evidence>
<proteinExistence type="inferred from homology"/>
<feature type="binding site" evidence="9">
    <location>
        <position position="41"/>
    </location>
    <ligand>
        <name>substrate</name>
    </ligand>
</feature>
<sequence>MRIAIFPGSFDPMHEGHIDIIKRASKLFDQLIVTISINTSKQHQTSLNERYTKVLEQVNQLGLDNVCVKINNGLTVEFAKKNKANYIVRSFRDNNDIEYEMTIASANYYLDKTIETILFAAEKDLKSKSSSSIKKMQQEIAILKNKK</sequence>
<feature type="binding site" evidence="9">
    <location>
        <position position="17"/>
    </location>
    <ligand>
        <name>ATP</name>
        <dbReference type="ChEBI" id="CHEBI:30616"/>
    </ligand>
</feature>
<evidence type="ECO:0000256" key="9">
    <source>
        <dbReference type="HAMAP-Rule" id="MF_00151"/>
    </source>
</evidence>
<dbReference type="NCBIfam" id="TIGR00125">
    <property type="entry name" value="cyt_tran_rel"/>
    <property type="match status" value="1"/>
</dbReference>
<protein>
    <recommendedName>
        <fullName evidence="9">Phosphopantetheine adenylyltransferase</fullName>
        <ecNumber evidence="9">2.7.7.3</ecNumber>
    </recommendedName>
    <alternativeName>
        <fullName evidence="9">Dephospho-CoA pyrophosphorylase</fullName>
    </alternativeName>
    <alternativeName>
        <fullName evidence="9">Pantetheine-phosphate adenylyltransferase</fullName>
        <shortName evidence="9">PPAT</shortName>
    </alternativeName>
</protein>
<keyword evidence="5 9" id="KW-0067">ATP-binding</keyword>
<evidence type="ECO:0000313" key="12">
    <source>
        <dbReference type="Proteomes" id="UP000030066"/>
    </source>
</evidence>
<dbReference type="EC" id="2.7.7.3" evidence="9"/>
<evidence type="ECO:0000256" key="5">
    <source>
        <dbReference type="ARBA" id="ARBA00022840"/>
    </source>
</evidence>
<evidence type="ECO:0000256" key="4">
    <source>
        <dbReference type="ARBA" id="ARBA00022741"/>
    </source>
</evidence>
<comment type="catalytic activity">
    <reaction evidence="8 9">
        <text>(R)-4'-phosphopantetheine + ATP + H(+) = 3'-dephospho-CoA + diphosphate</text>
        <dbReference type="Rhea" id="RHEA:19801"/>
        <dbReference type="ChEBI" id="CHEBI:15378"/>
        <dbReference type="ChEBI" id="CHEBI:30616"/>
        <dbReference type="ChEBI" id="CHEBI:33019"/>
        <dbReference type="ChEBI" id="CHEBI:57328"/>
        <dbReference type="ChEBI" id="CHEBI:61723"/>
        <dbReference type="EC" id="2.7.7.3"/>
    </reaction>
</comment>
<dbReference type="NCBIfam" id="TIGR01510">
    <property type="entry name" value="coaD_prev_kdtB"/>
    <property type="match status" value="1"/>
</dbReference>
<dbReference type="HOGENOM" id="CLU_100149_2_0_14"/>
<name>A0A097SS45_9BACT</name>
<dbReference type="HAMAP" id="MF_00151">
    <property type="entry name" value="PPAT_bact"/>
    <property type="match status" value="1"/>
</dbReference>
<feature type="binding site" evidence="9">
    <location>
        <position position="100"/>
    </location>
    <ligand>
        <name>ATP</name>
        <dbReference type="ChEBI" id="CHEBI:30616"/>
    </ligand>
</feature>
<comment type="subcellular location">
    <subcellularLocation>
        <location evidence="9">Cytoplasm</location>
    </subcellularLocation>
</comment>
<dbReference type="Proteomes" id="UP000030066">
    <property type="component" value="Chromosome"/>
</dbReference>
<dbReference type="InterPro" id="IPR014729">
    <property type="entry name" value="Rossmann-like_a/b/a_fold"/>
</dbReference>
<dbReference type="UniPathway" id="UPA00241">
    <property type="reaction ID" value="UER00355"/>
</dbReference>
<dbReference type="InterPro" id="IPR001980">
    <property type="entry name" value="PPAT"/>
</dbReference>
<dbReference type="InterPro" id="IPR004821">
    <property type="entry name" value="Cyt_trans-like"/>
</dbReference>
<feature type="binding site" evidence="9">
    <location>
        <position position="75"/>
    </location>
    <ligand>
        <name>substrate</name>
    </ligand>
</feature>
<evidence type="ECO:0000256" key="2">
    <source>
        <dbReference type="ARBA" id="ARBA00022679"/>
    </source>
</evidence>
<dbReference type="AlphaFoldDB" id="A0A097SS45"/>
<dbReference type="PANTHER" id="PTHR21342">
    <property type="entry name" value="PHOSPHOPANTETHEINE ADENYLYLTRANSFERASE"/>
    <property type="match status" value="1"/>
</dbReference>
<keyword evidence="1 9" id="KW-0963">Cytoplasm</keyword>
<dbReference type="eggNOG" id="COG0669">
    <property type="taxonomic scope" value="Bacteria"/>
</dbReference>
<accession>A0A097SS45</accession>
<comment type="pathway">
    <text evidence="9">Cofactor biosynthesis; coenzyme A biosynthesis; CoA from (R)-pantothenate: step 4/5.</text>
</comment>
<organism evidence="11 12">
    <name type="scientific">Candidatus Malacoplasma girerdii</name>
    <dbReference type="NCBI Taxonomy" id="1318617"/>
    <lineage>
        <taxon>Bacteria</taxon>
        <taxon>Bacillati</taxon>
        <taxon>Mycoplasmatota</taxon>
        <taxon>Mycoplasmoidales</taxon>
        <taxon>Mycoplasmoidaceae</taxon>
        <taxon>Malacoplasma</taxon>
    </lineage>
</organism>
<evidence type="ECO:0000256" key="1">
    <source>
        <dbReference type="ARBA" id="ARBA00022490"/>
    </source>
</evidence>
<keyword evidence="3 9" id="KW-0548">Nucleotidyltransferase</keyword>
<dbReference type="GO" id="GO:0004595">
    <property type="term" value="F:pantetheine-phosphate adenylyltransferase activity"/>
    <property type="evidence" value="ECO:0007669"/>
    <property type="project" value="UniProtKB-UniRule"/>
</dbReference>
<dbReference type="GO" id="GO:0015937">
    <property type="term" value="P:coenzyme A biosynthetic process"/>
    <property type="evidence" value="ECO:0007669"/>
    <property type="project" value="UniProtKB-UniRule"/>
</dbReference>
<dbReference type="Gene3D" id="3.40.50.620">
    <property type="entry name" value="HUPs"/>
    <property type="match status" value="1"/>
</dbReference>
<comment type="cofactor">
    <cofactor evidence="9">
        <name>Mg(2+)</name>
        <dbReference type="ChEBI" id="CHEBI:18420"/>
    </cofactor>
</comment>
<keyword evidence="7 9" id="KW-0173">Coenzyme A biosynthesis</keyword>
<dbReference type="PANTHER" id="PTHR21342:SF1">
    <property type="entry name" value="PHOSPHOPANTETHEINE ADENYLYLTRANSFERASE"/>
    <property type="match status" value="1"/>
</dbReference>
<dbReference type="Pfam" id="PF01467">
    <property type="entry name" value="CTP_transf_like"/>
    <property type="match status" value="1"/>
</dbReference>
<feature type="binding site" evidence="9">
    <location>
        <begin position="9"/>
        <end position="10"/>
    </location>
    <ligand>
        <name>ATP</name>
        <dbReference type="ChEBI" id="CHEBI:30616"/>
    </ligand>
</feature>
<dbReference type="EMBL" id="CP007711">
    <property type="protein sequence ID" value="AIV03400.1"/>
    <property type="molecule type" value="Genomic_DNA"/>
</dbReference>
<evidence type="ECO:0000259" key="10">
    <source>
        <dbReference type="Pfam" id="PF01467"/>
    </source>
</evidence>